<dbReference type="SMART" id="SM00490">
    <property type="entry name" value="HELICc"/>
    <property type="match status" value="1"/>
</dbReference>
<keyword evidence="5 13" id="KW-0378">Hydrolase</keyword>
<dbReference type="SMART" id="SM00487">
    <property type="entry name" value="DEXDc"/>
    <property type="match status" value="1"/>
</dbReference>
<dbReference type="EC" id="3.6.4.13" evidence="2"/>
<dbReference type="InterPro" id="IPR027417">
    <property type="entry name" value="P-loop_NTPase"/>
</dbReference>
<evidence type="ECO:0000256" key="14">
    <source>
        <dbReference type="SAM" id="MobiDB-lite"/>
    </source>
</evidence>
<keyword evidence="3" id="KW-0963">Cytoplasm</keyword>
<dbReference type="InterPro" id="IPR001650">
    <property type="entry name" value="Helicase_C-like"/>
</dbReference>
<sequence length="561" mass="62720">MSTARTENPVILGLANQNGQIRGSLKPVGPGGSPQPQQTGQLNASSTINNGGSQPLPAANIIKAGDDWKKNLKLPPKDMRMKTSDVTATKGNEFEDYCLKRELLMGIFEMGWEKPSPIQEESIPIALSGRDILARAKNGTGKSGAYLIPLLERIDLKKDNIQALGVVPTRELALQVSQICIQVSRHMGGVKVMATTGGTNLRDDIMRLDETVHVVIATPGRILDLIKKGVAKVDKVQMIVLDEADKLLSQDFLQMMEEILSYMPKHRQILLYSATFPLSVQKFMNSHLQKPYEINLMEELTLKGVTQYYAYVTEKQKVHCLNTLFSRLQINQSIIFCNSSQRVELLAKKISQLGYSCFYIHAKMRQEHRNRVFHDFRNGLCRNLVCTDLFTRGIDIQAVNVVINFDFPKLGETYLHRIGRSGRFGHLGLAINLITYDDRFNLKGIEEQLGTEIKPIPGSIDKSLYVASITARAARRQSPDTGEMDAAARWLCCTRLTHAEKRRSLLIRSPSRGRIDLVGTQVGASLKGERGRRQLPSGQNFSSSDEETRMLYSLVFGVPKH</sequence>
<evidence type="ECO:0000256" key="13">
    <source>
        <dbReference type="RuleBase" id="RU000492"/>
    </source>
</evidence>
<dbReference type="GO" id="GO:0016787">
    <property type="term" value="F:hydrolase activity"/>
    <property type="evidence" value="ECO:0007669"/>
    <property type="project" value="UniProtKB-KW"/>
</dbReference>
<dbReference type="PROSITE" id="PS51192">
    <property type="entry name" value="HELICASE_ATP_BIND_1"/>
    <property type="match status" value="1"/>
</dbReference>
<comment type="caution">
    <text evidence="18">The sequence shown here is derived from an EMBL/GenBank/DDBJ whole genome shotgun (WGS) entry which is preliminary data.</text>
</comment>
<dbReference type="InterPro" id="IPR014001">
    <property type="entry name" value="Helicase_ATP-bd"/>
</dbReference>
<feature type="domain" description="Helicase C-terminal" evidence="16">
    <location>
        <begin position="304"/>
        <end position="464"/>
    </location>
</feature>
<dbReference type="PROSITE" id="PS00039">
    <property type="entry name" value="DEAD_ATP_HELICASE"/>
    <property type="match status" value="1"/>
</dbReference>
<evidence type="ECO:0000256" key="1">
    <source>
        <dbReference type="ARBA" id="ARBA00004201"/>
    </source>
</evidence>
<keyword evidence="4 13" id="KW-0547">Nucleotide-binding</keyword>
<dbReference type="FunFam" id="3.40.50.300:FF:000364">
    <property type="entry name" value="ATP-dependent RNA helicase DDX6"/>
    <property type="match status" value="1"/>
</dbReference>
<dbReference type="OrthoDB" id="10265785at2759"/>
<feature type="short sequence motif" description="Q motif" evidence="12">
    <location>
        <begin position="92"/>
        <end position="120"/>
    </location>
</feature>
<evidence type="ECO:0000256" key="5">
    <source>
        <dbReference type="ARBA" id="ARBA00022801"/>
    </source>
</evidence>
<comment type="similarity">
    <text evidence="9">Belongs to the DEAD box helicase family. DDX6/DHH1 subfamily.</text>
</comment>
<dbReference type="PANTHER" id="PTHR47960">
    <property type="entry name" value="DEAD-BOX ATP-DEPENDENT RNA HELICASE 50"/>
    <property type="match status" value="1"/>
</dbReference>
<evidence type="ECO:0000256" key="4">
    <source>
        <dbReference type="ARBA" id="ARBA00022741"/>
    </source>
</evidence>
<dbReference type="PROSITE" id="PS51194">
    <property type="entry name" value="HELICASE_CTER"/>
    <property type="match status" value="1"/>
</dbReference>
<feature type="region of interest" description="Disordered" evidence="14">
    <location>
        <begin position="15"/>
        <end position="56"/>
    </location>
</feature>
<keyword evidence="19" id="KW-1185">Reference proteome</keyword>
<evidence type="ECO:0000259" key="17">
    <source>
        <dbReference type="PROSITE" id="PS51195"/>
    </source>
</evidence>
<comment type="catalytic activity">
    <reaction evidence="11">
        <text>ATP + H2O = ADP + phosphate + H(+)</text>
        <dbReference type="Rhea" id="RHEA:13065"/>
        <dbReference type="ChEBI" id="CHEBI:15377"/>
        <dbReference type="ChEBI" id="CHEBI:15378"/>
        <dbReference type="ChEBI" id="CHEBI:30616"/>
        <dbReference type="ChEBI" id="CHEBI:43474"/>
        <dbReference type="ChEBI" id="CHEBI:456216"/>
        <dbReference type="EC" id="3.6.4.13"/>
    </reaction>
</comment>
<evidence type="ECO:0000256" key="10">
    <source>
        <dbReference type="ARBA" id="ARBA00041970"/>
    </source>
</evidence>
<dbReference type="GO" id="GO:0005524">
    <property type="term" value="F:ATP binding"/>
    <property type="evidence" value="ECO:0007669"/>
    <property type="project" value="UniProtKB-KW"/>
</dbReference>
<dbReference type="InterPro" id="IPR014014">
    <property type="entry name" value="RNA_helicase_DEAD_Q_motif"/>
</dbReference>
<evidence type="ECO:0000256" key="2">
    <source>
        <dbReference type="ARBA" id="ARBA00012552"/>
    </source>
</evidence>
<dbReference type="Pfam" id="PF00270">
    <property type="entry name" value="DEAD"/>
    <property type="match status" value="1"/>
</dbReference>
<dbReference type="Pfam" id="PF00271">
    <property type="entry name" value="Helicase_C"/>
    <property type="match status" value="1"/>
</dbReference>
<evidence type="ECO:0000313" key="19">
    <source>
        <dbReference type="Proteomes" id="UP001152622"/>
    </source>
</evidence>
<keyword evidence="7 13" id="KW-0067">ATP-binding</keyword>
<dbReference type="Proteomes" id="UP001152622">
    <property type="component" value="Chromosome 3"/>
</dbReference>
<dbReference type="GO" id="GO:0003723">
    <property type="term" value="F:RNA binding"/>
    <property type="evidence" value="ECO:0007669"/>
    <property type="project" value="UniProtKB-KW"/>
</dbReference>
<dbReference type="InterPro" id="IPR000629">
    <property type="entry name" value="RNA-helicase_DEAD-box_CS"/>
</dbReference>
<reference evidence="18" key="1">
    <citation type="journal article" date="2023" name="Science">
        <title>Genome structures resolve the early diversification of teleost fishes.</title>
        <authorList>
            <person name="Parey E."/>
            <person name="Louis A."/>
            <person name="Montfort J."/>
            <person name="Bouchez O."/>
            <person name="Roques C."/>
            <person name="Iampietro C."/>
            <person name="Lluch J."/>
            <person name="Castinel A."/>
            <person name="Donnadieu C."/>
            <person name="Desvignes T."/>
            <person name="Floi Bucao C."/>
            <person name="Jouanno E."/>
            <person name="Wen M."/>
            <person name="Mejri S."/>
            <person name="Dirks R."/>
            <person name="Jansen H."/>
            <person name="Henkel C."/>
            <person name="Chen W.J."/>
            <person name="Zahm M."/>
            <person name="Cabau C."/>
            <person name="Klopp C."/>
            <person name="Thompson A.W."/>
            <person name="Robinson-Rechavi M."/>
            <person name="Braasch I."/>
            <person name="Lecointre G."/>
            <person name="Bobe J."/>
            <person name="Postlethwait J.H."/>
            <person name="Berthelot C."/>
            <person name="Roest Crollius H."/>
            <person name="Guiguen Y."/>
        </authorList>
    </citation>
    <scope>NUCLEOTIDE SEQUENCE</scope>
    <source>
        <strain evidence="18">WJC10195</strain>
    </source>
</reference>
<dbReference type="GO" id="GO:0003724">
    <property type="term" value="F:RNA helicase activity"/>
    <property type="evidence" value="ECO:0007669"/>
    <property type="project" value="UniProtKB-EC"/>
</dbReference>
<dbReference type="PROSITE" id="PS51195">
    <property type="entry name" value="Q_MOTIF"/>
    <property type="match status" value="1"/>
</dbReference>
<evidence type="ECO:0000259" key="15">
    <source>
        <dbReference type="PROSITE" id="PS51192"/>
    </source>
</evidence>
<keyword evidence="8" id="KW-0694">RNA-binding</keyword>
<evidence type="ECO:0000256" key="3">
    <source>
        <dbReference type="ARBA" id="ARBA00022490"/>
    </source>
</evidence>
<dbReference type="FunFam" id="3.40.50.300:FF:000114">
    <property type="entry name" value="ATP-dependent RNA helicase DDX6"/>
    <property type="match status" value="1"/>
</dbReference>
<evidence type="ECO:0000259" key="16">
    <source>
        <dbReference type="PROSITE" id="PS51194"/>
    </source>
</evidence>
<dbReference type="CDD" id="cd17940">
    <property type="entry name" value="DEADc_DDX6"/>
    <property type="match status" value="1"/>
</dbReference>
<evidence type="ECO:0000256" key="6">
    <source>
        <dbReference type="ARBA" id="ARBA00022806"/>
    </source>
</evidence>
<feature type="domain" description="Helicase ATP-binding" evidence="15">
    <location>
        <begin position="123"/>
        <end position="294"/>
    </location>
</feature>
<dbReference type="GO" id="GO:0000932">
    <property type="term" value="C:P-body"/>
    <property type="evidence" value="ECO:0007669"/>
    <property type="project" value="UniProtKB-SubCell"/>
</dbReference>
<comment type="subcellular location">
    <subcellularLocation>
        <location evidence="1">Cytoplasm</location>
        <location evidence="1">P-body</location>
    </subcellularLocation>
</comment>
<keyword evidence="6 13" id="KW-0347">Helicase</keyword>
<accession>A0A9Q1J504</accession>
<proteinExistence type="inferred from homology"/>
<evidence type="ECO:0000256" key="12">
    <source>
        <dbReference type="PROSITE-ProRule" id="PRU00552"/>
    </source>
</evidence>
<evidence type="ECO:0000256" key="9">
    <source>
        <dbReference type="ARBA" id="ARBA00038316"/>
    </source>
</evidence>
<organism evidence="18 19">
    <name type="scientific">Synaphobranchus kaupii</name>
    <name type="common">Kaup's arrowtooth eel</name>
    <dbReference type="NCBI Taxonomy" id="118154"/>
    <lineage>
        <taxon>Eukaryota</taxon>
        <taxon>Metazoa</taxon>
        <taxon>Chordata</taxon>
        <taxon>Craniata</taxon>
        <taxon>Vertebrata</taxon>
        <taxon>Euteleostomi</taxon>
        <taxon>Actinopterygii</taxon>
        <taxon>Neopterygii</taxon>
        <taxon>Teleostei</taxon>
        <taxon>Anguilliformes</taxon>
        <taxon>Synaphobranchidae</taxon>
        <taxon>Synaphobranchus</taxon>
    </lineage>
</organism>
<dbReference type="Gene3D" id="3.40.50.300">
    <property type="entry name" value="P-loop containing nucleotide triphosphate hydrolases"/>
    <property type="match status" value="2"/>
</dbReference>
<dbReference type="InterPro" id="IPR011545">
    <property type="entry name" value="DEAD/DEAH_box_helicase_dom"/>
</dbReference>
<dbReference type="AlphaFoldDB" id="A0A9Q1J504"/>
<feature type="domain" description="DEAD-box RNA helicase Q" evidence="17">
    <location>
        <begin position="92"/>
        <end position="120"/>
    </location>
</feature>
<evidence type="ECO:0000256" key="8">
    <source>
        <dbReference type="ARBA" id="ARBA00022884"/>
    </source>
</evidence>
<dbReference type="EMBL" id="JAINUF010000003">
    <property type="protein sequence ID" value="KAJ8368657.1"/>
    <property type="molecule type" value="Genomic_DNA"/>
</dbReference>
<name>A0A9Q1J504_SYNKA</name>
<dbReference type="CDD" id="cd18787">
    <property type="entry name" value="SF2_C_DEAD"/>
    <property type="match status" value="1"/>
</dbReference>
<evidence type="ECO:0000313" key="18">
    <source>
        <dbReference type="EMBL" id="KAJ8368657.1"/>
    </source>
</evidence>
<gene>
    <name evidence="18" type="ORF">SKAU_G00086850</name>
</gene>
<dbReference type="SUPFAM" id="SSF52540">
    <property type="entry name" value="P-loop containing nucleoside triphosphate hydrolases"/>
    <property type="match status" value="1"/>
</dbReference>
<evidence type="ECO:0000256" key="7">
    <source>
        <dbReference type="ARBA" id="ARBA00022840"/>
    </source>
</evidence>
<evidence type="ECO:0000256" key="11">
    <source>
        <dbReference type="ARBA" id="ARBA00047984"/>
    </source>
</evidence>
<protein>
    <recommendedName>
        <fullName evidence="2">RNA helicase</fullName>
        <ecNumber evidence="2">3.6.4.13</ecNumber>
    </recommendedName>
    <alternativeName>
        <fullName evidence="10">DEAD box protein 6</fullName>
    </alternativeName>
</protein>
<feature type="compositionally biased region" description="Polar residues" evidence="14">
    <location>
        <begin position="42"/>
        <end position="53"/>
    </location>
</feature>